<accession>M9UD49</accession>
<evidence type="ECO:0000313" key="3">
    <source>
        <dbReference type="Proteomes" id="UP000013006"/>
    </source>
</evidence>
<dbReference type="InterPro" id="IPR029060">
    <property type="entry name" value="PIN-like_dom_sf"/>
</dbReference>
<protein>
    <submittedName>
        <fullName evidence="2">VapC-like protein</fullName>
    </submittedName>
</protein>
<dbReference type="PANTHER" id="PTHR39677">
    <property type="entry name" value="RIBONUCLEASE VAPC6"/>
    <property type="match status" value="1"/>
</dbReference>
<gene>
    <name evidence="2" type="ORF">SiL_2575</name>
</gene>
<evidence type="ECO:0000259" key="1">
    <source>
        <dbReference type="Pfam" id="PF01850"/>
    </source>
</evidence>
<dbReference type="PANTHER" id="PTHR39677:SF4">
    <property type="entry name" value="RIBONUCLEASE VAPC6"/>
    <property type="match status" value="1"/>
</dbReference>
<name>M9UD49_SACIS</name>
<dbReference type="AlphaFoldDB" id="M9UD49"/>
<dbReference type="Proteomes" id="UP000013006">
    <property type="component" value="Chromosome"/>
</dbReference>
<dbReference type="CDD" id="cd18689">
    <property type="entry name" value="PIN_VapC-like"/>
    <property type="match status" value="1"/>
</dbReference>
<feature type="domain" description="PIN" evidence="1">
    <location>
        <begin position="41"/>
        <end position="151"/>
    </location>
</feature>
<reference evidence="2 3" key="1">
    <citation type="journal article" date="2013" name="Open Biol.">
        <title>Genomics and genetics of Sulfolobus islandicus LAL14/1, a model hyperthermophilic archaeon.</title>
        <authorList>
            <person name="Jaubert C."/>
            <person name="Danioux C."/>
            <person name="Oberto J."/>
            <person name="Cortez D."/>
            <person name="Bize A."/>
            <person name="Krupovic M."/>
            <person name="She Q."/>
            <person name="Forterre P."/>
            <person name="Prangishvili D."/>
            <person name="Sezonov G."/>
        </authorList>
    </citation>
    <scope>NUCLEOTIDE SEQUENCE [LARGE SCALE GENOMIC DNA]</scope>
    <source>
        <strain evidence="2">LAL14/1</strain>
    </source>
</reference>
<proteinExistence type="predicted"/>
<dbReference type="EMBL" id="CP003928">
    <property type="protein sequence ID" value="AGJ64008.1"/>
    <property type="molecule type" value="Genomic_DNA"/>
</dbReference>
<evidence type="ECO:0000313" key="2">
    <source>
        <dbReference type="EMBL" id="AGJ64008.1"/>
    </source>
</evidence>
<organism>
    <name type="scientific">Saccharolobus islandicus LAL14/1</name>
    <dbReference type="NCBI Taxonomy" id="1241935"/>
    <lineage>
        <taxon>Archaea</taxon>
        <taxon>Thermoproteota</taxon>
        <taxon>Thermoprotei</taxon>
        <taxon>Sulfolobales</taxon>
        <taxon>Sulfolobaceae</taxon>
        <taxon>Saccharolobus</taxon>
    </lineage>
</organism>
<dbReference type="Gene3D" id="3.40.50.1010">
    <property type="entry name" value="5'-nuclease"/>
    <property type="match status" value="1"/>
</dbReference>
<dbReference type="InterPro" id="IPR002716">
    <property type="entry name" value="PIN_dom"/>
</dbReference>
<dbReference type="Pfam" id="PF01850">
    <property type="entry name" value="PIN"/>
    <property type="match status" value="1"/>
</dbReference>
<sequence>MGFTYYQRSHQRNYLEEIEEKVWKSYLRNILKKGKLNVRKYILDANIIFQFFSGSPNVKKYLLNNDEKFINAVNLSEFAYHYARKFGFKASGVKLNYLLTFINLVEIDKTLAEIASKIRLKYNLSLGDSFLVATAEMIGGTVVTSDHEFAERTAKDYDVEFIPIE</sequence>
<dbReference type="SUPFAM" id="SSF88723">
    <property type="entry name" value="PIN domain-like"/>
    <property type="match status" value="1"/>
</dbReference>
<dbReference type="HOGENOM" id="CLU_135601_2_0_2"/>
<dbReference type="KEGG" id="sic:SiL_2575"/>